<keyword evidence="13" id="KW-0206">Cytoskeleton</keyword>
<dbReference type="PANTHER" id="PTHR11915">
    <property type="entry name" value="SPECTRIN/FILAMIN RELATED CYTOSKELETAL PROTEIN"/>
    <property type="match status" value="1"/>
</dbReference>
<dbReference type="Gene3D" id="1.20.5.170">
    <property type="match status" value="1"/>
</dbReference>
<comment type="subcellular location">
    <subcellularLocation>
        <location evidence="2">Cytoplasm</location>
        <location evidence="2">Cell cortex</location>
    </subcellularLocation>
    <subcellularLocation>
        <location evidence="1">Cytoplasm</location>
        <location evidence="1">Cytoskeleton</location>
    </subcellularLocation>
</comment>
<dbReference type="SUPFAM" id="SSF46966">
    <property type="entry name" value="Spectrin repeat"/>
    <property type="match status" value="18"/>
</dbReference>
<gene>
    <name evidence="19" type="ORF">CAUJ_LOCUS3286</name>
</gene>
<dbReference type="Gene3D" id="1.20.58.60">
    <property type="match status" value="18"/>
</dbReference>
<dbReference type="SUPFAM" id="SSF47473">
    <property type="entry name" value="EF-hand"/>
    <property type="match status" value="1"/>
</dbReference>
<dbReference type="InterPro" id="IPR035825">
    <property type="entry name" value="Alpha_Spectrin_SH3"/>
</dbReference>
<organism evidence="19 20">
    <name type="scientific">Caenorhabditis auriculariae</name>
    <dbReference type="NCBI Taxonomy" id="2777116"/>
    <lineage>
        <taxon>Eukaryota</taxon>
        <taxon>Metazoa</taxon>
        <taxon>Ecdysozoa</taxon>
        <taxon>Nematoda</taxon>
        <taxon>Chromadorea</taxon>
        <taxon>Rhabditida</taxon>
        <taxon>Rhabditina</taxon>
        <taxon>Rhabditomorpha</taxon>
        <taxon>Rhabditoidea</taxon>
        <taxon>Rhabditidae</taxon>
        <taxon>Peloderinae</taxon>
        <taxon>Caenorhabditis</taxon>
    </lineage>
</organism>
<dbReference type="InterPro" id="IPR002017">
    <property type="entry name" value="Spectrin_repeat"/>
</dbReference>
<dbReference type="PRINTS" id="PR01887">
    <property type="entry name" value="SPECTRNALPHA"/>
</dbReference>
<dbReference type="FunFam" id="1.20.58.60:FF:000013">
    <property type="entry name" value="Spectrin alpha chain, non-erythrocytic 1"/>
    <property type="match status" value="2"/>
</dbReference>
<evidence type="ECO:0000256" key="5">
    <source>
        <dbReference type="ARBA" id="ARBA00022467"/>
    </source>
</evidence>
<evidence type="ECO:0000256" key="10">
    <source>
        <dbReference type="ARBA" id="ARBA00022837"/>
    </source>
</evidence>
<feature type="region of interest" description="Disordered" evidence="16">
    <location>
        <begin position="1"/>
        <end position="24"/>
    </location>
</feature>
<dbReference type="InterPro" id="IPR036028">
    <property type="entry name" value="SH3-like_dom_sf"/>
</dbReference>
<dbReference type="FunFam" id="1.20.58.60:FF:000020">
    <property type="entry name" value="Spectrin alpha chain, non-erythrocytic 1"/>
    <property type="match status" value="6"/>
</dbReference>
<dbReference type="Gene3D" id="1.10.238.10">
    <property type="entry name" value="EF-hand"/>
    <property type="match status" value="2"/>
</dbReference>
<evidence type="ECO:0000256" key="15">
    <source>
        <dbReference type="SAM" id="Coils"/>
    </source>
</evidence>
<dbReference type="SMART" id="SM00150">
    <property type="entry name" value="SPEC"/>
    <property type="match status" value="20"/>
</dbReference>
<dbReference type="GO" id="GO:0042062">
    <property type="term" value="P:long-term strengthening of neuromuscular junction"/>
    <property type="evidence" value="ECO:0007669"/>
    <property type="project" value="UniProtKB-ARBA"/>
</dbReference>
<dbReference type="GO" id="GO:0045169">
    <property type="term" value="C:fusome"/>
    <property type="evidence" value="ECO:0007669"/>
    <property type="project" value="UniProtKB-ARBA"/>
</dbReference>
<dbReference type="FunFam" id="1.20.58.60:FF:000078">
    <property type="entry name" value="Spectrin alpha chain, non-erythrocytic 1"/>
    <property type="match status" value="1"/>
</dbReference>
<evidence type="ECO:0000256" key="16">
    <source>
        <dbReference type="SAM" id="MobiDB-lite"/>
    </source>
</evidence>
<dbReference type="FunFam" id="1.20.58.60:FF:000006">
    <property type="entry name" value="Spectrin alpha chain, non-erythrocytic 1"/>
    <property type="match status" value="1"/>
</dbReference>
<keyword evidence="15" id="KW-0175">Coiled coil</keyword>
<dbReference type="GO" id="GO:0016328">
    <property type="term" value="C:lateral plasma membrane"/>
    <property type="evidence" value="ECO:0007669"/>
    <property type="project" value="UniProtKB-ARBA"/>
</dbReference>
<feature type="domain" description="SH3" evidence="17">
    <location>
        <begin position="989"/>
        <end position="1048"/>
    </location>
</feature>
<dbReference type="Pfam" id="PF08726">
    <property type="entry name" value="EFhand_Ca_insen"/>
    <property type="match status" value="1"/>
</dbReference>
<dbReference type="InterPro" id="IPR018159">
    <property type="entry name" value="Spectrin/alpha-actinin"/>
</dbReference>
<dbReference type="SMART" id="SM01184">
    <property type="entry name" value="efhand_Ca_insen"/>
    <property type="match status" value="1"/>
</dbReference>
<evidence type="ECO:0008006" key="21">
    <source>
        <dbReference type="Google" id="ProtNLM"/>
    </source>
</evidence>
<protein>
    <recommendedName>
        <fullName evidence="21">Spectrin alpha chain</fullName>
    </recommendedName>
</protein>
<dbReference type="FunFam" id="1.20.58.60:FF:000007">
    <property type="entry name" value="Spectrin alpha chain non-erythrocytic 1"/>
    <property type="match status" value="2"/>
</dbReference>
<dbReference type="Proteomes" id="UP000835052">
    <property type="component" value="Unassembled WGS sequence"/>
</dbReference>
<dbReference type="GO" id="GO:0003779">
    <property type="term" value="F:actin binding"/>
    <property type="evidence" value="ECO:0007669"/>
    <property type="project" value="UniProtKB-KW"/>
</dbReference>
<dbReference type="InterPro" id="IPR002048">
    <property type="entry name" value="EF_hand_dom"/>
</dbReference>
<dbReference type="GO" id="GO:0005938">
    <property type="term" value="C:cell cortex"/>
    <property type="evidence" value="ECO:0007669"/>
    <property type="project" value="UniProtKB-SubCell"/>
</dbReference>
<evidence type="ECO:0000256" key="4">
    <source>
        <dbReference type="ARBA" id="ARBA00022443"/>
    </source>
</evidence>
<evidence type="ECO:0000256" key="14">
    <source>
        <dbReference type="PROSITE-ProRule" id="PRU00192"/>
    </source>
</evidence>
<evidence type="ECO:0000256" key="3">
    <source>
        <dbReference type="ARBA" id="ARBA00006826"/>
    </source>
</evidence>
<dbReference type="FunFam" id="1.20.58.60:FF:000035">
    <property type="entry name" value="Spectrin alpha chain, non-erythrocytic 1"/>
    <property type="match status" value="1"/>
</dbReference>
<dbReference type="EMBL" id="CAJGYM010000006">
    <property type="protein sequence ID" value="CAD6187367.1"/>
    <property type="molecule type" value="Genomic_DNA"/>
</dbReference>
<keyword evidence="4 14" id="KW-0728">SH3 domain</keyword>
<feature type="domain" description="EF-hand" evidence="18">
    <location>
        <begin position="2326"/>
        <end position="2361"/>
    </location>
</feature>
<reference evidence="19" key="1">
    <citation type="submission" date="2020-10" db="EMBL/GenBank/DDBJ databases">
        <authorList>
            <person name="Kikuchi T."/>
        </authorList>
    </citation>
    <scope>NUCLEOTIDE SEQUENCE</scope>
    <source>
        <strain evidence="19">NKZ352</strain>
    </source>
</reference>
<evidence type="ECO:0000256" key="9">
    <source>
        <dbReference type="ARBA" id="ARBA00022737"/>
    </source>
</evidence>
<dbReference type="CDD" id="cd00176">
    <property type="entry name" value="SPEC"/>
    <property type="match status" value="12"/>
</dbReference>
<evidence type="ECO:0000259" key="18">
    <source>
        <dbReference type="PROSITE" id="PS50222"/>
    </source>
</evidence>
<evidence type="ECO:0000256" key="1">
    <source>
        <dbReference type="ARBA" id="ARBA00004245"/>
    </source>
</evidence>
<dbReference type="GO" id="GO:0005516">
    <property type="term" value="F:calmodulin binding"/>
    <property type="evidence" value="ECO:0007669"/>
    <property type="project" value="UniProtKB-KW"/>
</dbReference>
<feature type="domain" description="EF-hand" evidence="18">
    <location>
        <begin position="2283"/>
        <end position="2318"/>
    </location>
</feature>
<dbReference type="PROSITE" id="PS50002">
    <property type="entry name" value="SH3"/>
    <property type="match status" value="1"/>
</dbReference>
<feature type="coiled-coil region" evidence="15">
    <location>
        <begin position="1233"/>
        <end position="1274"/>
    </location>
</feature>
<comment type="similarity">
    <text evidence="3">Belongs to the spectrin family.</text>
</comment>
<evidence type="ECO:0000256" key="11">
    <source>
        <dbReference type="ARBA" id="ARBA00022860"/>
    </source>
</evidence>
<dbReference type="SMART" id="SM00326">
    <property type="entry name" value="SH3"/>
    <property type="match status" value="1"/>
</dbReference>
<feature type="compositionally biased region" description="Basic and acidic residues" evidence="16">
    <location>
        <begin position="1"/>
        <end position="10"/>
    </location>
</feature>
<keyword evidence="5" id="KW-0117">Actin capping</keyword>
<dbReference type="GO" id="GO:0007026">
    <property type="term" value="P:negative regulation of microtubule depolymerization"/>
    <property type="evidence" value="ECO:0007669"/>
    <property type="project" value="UniProtKB-ARBA"/>
</dbReference>
<dbReference type="Gene3D" id="2.30.30.40">
    <property type="entry name" value="SH3 Domains"/>
    <property type="match status" value="1"/>
</dbReference>
<accession>A0A8S1GUW0</accession>
<feature type="coiled-coil region" evidence="15">
    <location>
        <begin position="842"/>
        <end position="869"/>
    </location>
</feature>
<dbReference type="GO" id="GO:0008017">
    <property type="term" value="F:microtubule binding"/>
    <property type="evidence" value="ECO:0007669"/>
    <property type="project" value="UniProtKB-ARBA"/>
</dbReference>
<comment type="caution">
    <text evidence="19">The sequence shown here is derived from an EMBL/GenBank/DDBJ whole genome shotgun (WGS) entry which is preliminary data.</text>
</comment>
<evidence type="ECO:0000259" key="17">
    <source>
        <dbReference type="PROSITE" id="PS50002"/>
    </source>
</evidence>
<dbReference type="InterPro" id="IPR014837">
    <property type="entry name" value="EF-hand_Ca_insen"/>
</dbReference>
<keyword evidence="6" id="KW-0963">Cytoplasm</keyword>
<dbReference type="SUPFAM" id="SSF50044">
    <property type="entry name" value="SH3-domain"/>
    <property type="match status" value="1"/>
</dbReference>
<evidence type="ECO:0000256" key="13">
    <source>
        <dbReference type="ARBA" id="ARBA00023212"/>
    </source>
</evidence>
<dbReference type="FunFam" id="1.20.58.60:FF:000258">
    <property type="entry name" value="Spectrin alpha chain"/>
    <property type="match status" value="1"/>
</dbReference>
<keyword evidence="20" id="KW-1185">Reference proteome</keyword>
<dbReference type="GO" id="GO:0005509">
    <property type="term" value="F:calcium ion binding"/>
    <property type="evidence" value="ECO:0007669"/>
    <property type="project" value="InterPro"/>
</dbReference>
<sequence>MAERGEHTKDPNAPPEPVLEVPPPQEIRVLETADDIQHRRQEVLGHYSQFKDYAKNKRDRLEEARQFQYFKRDADELEVWILEKLQTAQEENFRDPTNLQVRKDPKKHEAFEAEVQAHAKTIASLDKTGNAMIQHNHFASDVIRKRLEELHALWDKLFFKLKDKGIKLQQALKLLHFIRQCDEVLYWIREKETYVTAEDMGMDLEHVEVLQRKFDDFLKELGNHQYRINEINSAADKLVEEGHSEHDQIYKKRDDVNEAWHKLNTLAATRKEGLYGAHQVQRFNRDADETLAWIGEKDSALSSDDYGRDLNNVQALQRKHEGTERDLAALEGKMQQLEKEAVKLAETHPDRTDAIQRKMNDTKDAWDALKRKAQHRKEGLERSYQLHRFLADYRDLVSWIQDMKAVIAADELAKDVAGAEALLESHQEHKGEIDAREDSFNQTASSGQKLLEIGVAESNEVRDKLEQLAQEKAALLGLWEERRILYEQCMDLQLFYRDTEQAETWMNKQEAFLANTDLGDSLDSVEHLIKKHEDFEKSLAAQEEKINALDEFATKLIQGQHYAADDVAKRREALLDRRRRLLDRARLRGNALKESYKRQTFDRDCDEMVSWITEKLTTAKDDSYLDPTNIRGKLQKHINFEQELKANENRLDDIRSTGDQIINSGHFAADHIASRLRDVNNLWNELVDATNKKGAKLRDAGNEQQFNRNIEDVELWLSELEGQVASEDYGKDLVSVQNLQKKMGLLESDFHAHNDRIEGINNLAKQFDREEHFNAPVIVRKQEALQGRYESLREPLEKRKKKLGESLQGNQLFRDIEDDLAWIREKEQVAGSTNRGRDLIGVQNLIKKQQALIAEINNHESQIDYLTRQATDMIQDGHFLAPEIRDKLAQLRDNWRILLTKAEKRRLELDDSLQAHQYLSDANEAEAWMNEKEPVVGSTDYGKDEDSAEALLKKHRALLSDLEAFKTTIEDLRKQASQCKYQEQPMGQLGRDCVLALYDYVEKSPREVSMKKNDVLTLLNASNKDWWKVEVNDRQGFVPAAYVKRIEPGTAQQHAQQQVNSIGGKQSEIEDKYQRLMMLGETRKRKLEEACKGYQLLREANDLAEWIKSREAVAAQQEIGTDLEQVEVLQKKFDDFKGDLKANEVRLQEMNQIATALTSVGQTETAVRIRQQIEDLNARWRALEEQTEQREQQLGSAHEVQRFHRDVDETRDWIQEKDDALDSDDFGRDLRSVQALQRKHEGVERDLAALGDKIKSLDEKANRLRQSHPEAAEQIYDLQRELNEQWNRLTAKANNRKEKLLDSYDYQRFLSDFRDLMQWIASMSQLVSSQELANDVTGAEALLERHQEYRTEIDSRAATFLAFDQFGHQLLNSRHYASTDINNRLQDVADARKGLEDAWVARRSILDQCLELQLFYRDCEQADTWMSAREAFLASEDPTGDNVESLIKKHEDFDKAINTQEDKIKGLTTFANSLISQGHYDAPAVEKKRDSVLDRWNRLKQDLIQRRSKLGESQTLQQFSRDADEIENWIAEKFQVAQEENYRDPTNIQQKHQKQQAFEAELHANSDRIAALIQAGNNLIENAKCGGGEDAVSARLKALNDQWELLVKTTSEKSYRLKEANKQKSFMAAVKDLEFWLGEVEILLQSDDYGKDLASVENLLKKHQLLEADILSHQDRVGEMNDQANSLLDNDQFQGQQIAERRKVITDRYDRVKALAADRRDKLSKALNVHQFFRDIDDEESWIKEKKLLVSSDDYGRDLPGVQNLRRKHRRIDTELASHEPQVSLVRHKGEELLRSAAEAGIGEDQIRKRMQDLEDSWGQIRNLTGSRHQRLGESEQFQEFLGDVEEEEAWMNEKQQILGSDNYGDNMAGVQGLLKKHDTFQVDLELHKERVADLVNRGDKLIADGNHHAPHIKARCEQLRKRLVDIEKMAGIRLGKLRDNSAYLQFMWKCDVVESWIGEKEQQVRSEDFGRDLSSVQILLTKQEAFDAGLNAFEHEGIQRITELKDQLVSSSHQQSPAIEKRHANVIQRWQQLLSHSEARRQKLLKMQQQFKQIEELYLAFAKKASTFNSWFENAEEDLTDPVRCNSLEEIRALRDAHAEFQRSLSSAEEDFRQLQDLDRRIKSFNVGPNPYTWFTMDALEDTWRNLQRIIKEREQELGKEHTRQDENDKLRREFAKLANNFHNWLTNTRQEMMEVGGSLEEQLDAVKRKAVEIRGNKSQLRKIEEHGAMLERNLILDNRYTEHSTVGIAQAFDQLEQLAMRMQHNLEQQIQARNQSGVTEEALREFSMMFKHFDKDKSGRLDHQQFKSCLRALGYDLPMVDEGQPEPEFSRILGIVDPNLDGYVTLQEYMAFMISKETENIQSSEEIEMAFRALSKEFRPYVTAEELYANLTPEQAEFCIKRMKPYTDAISGRSIQGGLDYEQFVHSLFHS</sequence>
<dbReference type="FunFam" id="2.30.30.40:FF:000154">
    <property type="entry name" value="Alpha spectrin, isoform C"/>
    <property type="match status" value="1"/>
</dbReference>
<dbReference type="GO" id="GO:0005856">
    <property type="term" value="C:cytoskeleton"/>
    <property type="evidence" value="ECO:0007669"/>
    <property type="project" value="UniProtKB-SubCell"/>
</dbReference>
<dbReference type="FunFam" id="1.20.58.60:FF:000017">
    <property type="entry name" value="Spectrin alpha chain, non-erythrocytic 1"/>
    <property type="match status" value="2"/>
</dbReference>
<dbReference type="Pfam" id="PF00435">
    <property type="entry name" value="Spectrin"/>
    <property type="match status" value="20"/>
</dbReference>
<dbReference type="GO" id="GO:0051693">
    <property type="term" value="P:actin filament capping"/>
    <property type="evidence" value="ECO:0007669"/>
    <property type="project" value="UniProtKB-KW"/>
</dbReference>
<dbReference type="FunFam" id="1.10.238.10:FF:000020">
    <property type="entry name" value="spectrin alpha chain, non-erythrocytic 1"/>
    <property type="match status" value="1"/>
</dbReference>
<dbReference type="CDD" id="cd00051">
    <property type="entry name" value="EFh"/>
    <property type="match status" value="1"/>
</dbReference>
<keyword evidence="11" id="KW-0112">Calmodulin-binding</keyword>
<name>A0A8S1GUW0_9PELO</name>
<dbReference type="PROSITE" id="PS50222">
    <property type="entry name" value="EF_HAND_2"/>
    <property type="match status" value="2"/>
</dbReference>
<evidence type="ECO:0000256" key="7">
    <source>
        <dbReference type="ARBA" id="ARBA00022553"/>
    </source>
</evidence>
<evidence type="ECO:0000256" key="12">
    <source>
        <dbReference type="ARBA" id="ARBA00023203"/>
    </source>
</evidence>
<dbReference type="FunFam" id="1.10.238.10:FF:000032">
    <property type="entry name" value="Spectrin alpha chain, non-erythrocytic 1"/>
    <property type="match status" value="1"/>
</dbReference>
<evidence type="ECO:0000313" key="20">
    <source>
        <dbReference type="Proteomes" id="UP000835052"/>
    </source>
</evidence>
<keyword evidence="8" id="KW-0479">Metal-binding</keyword>
<evidence type="ECO:0000256" key="2">
    <source>
        <dbReference type="ARBA" id="ARBA00004544"/>
    </source>
</evidence>
<keyword evidence="9" id="KW-0677">Repeat</keyword>
<keyword evidence="12" id="KW-0009">Actin-binding</keyword>
<evidence type="ECO:0000313" key="19">
    <source>
        <dbReference type="EMBL" id="CAD6187367.1"/>
    </source>
</evidence>
<evidence type="ECO:0000256" key="6">
    <source>
        <dbReference type="ARBA" id="ARBA00022490"/>
    </source>
</evidence>
<evidence type="ECO:0000256" key="8">
    <source>
        <dbReference type="ARBA" id="ARBA00022723"/>
    </source>
</evidence>
<keyword evidence="10" id="KW-0106">Calcium</keyword>
<proteinExistence type="inferred from homology"/>
<feature type="coiled-coil region" evidence="15">
    <location>
        <begin position="1166"/>
        <end position="1193"/>
    </location>
</feature>
<dbReference type="SMART" id="SM00054">
    <property type="entry name" value="EFh"/>
    <property type="match status" value="2"/>
</dbReference>
<feature type="coiled-coil region" evidence="15">
    <location>
        <begin position="2092"/>
        <end position="2158"/>
    </location>
</feature>
<feature type="coiled-coil region" evidence="15">
    <location>
        <begin position="313"/>
        <end position="347"/>
    </location>
</feature>
<dbReference type="OrthoDB" id="6018565at2759"/>
<dbReference type="Pfam" id="PF13499">
    <property type="entry name" value="EF-hand_7"/>
    <property type="match status" value="1"/>
</dbReference>
<dbReference type="Pfam" id="PF00018">
    <property type="entry name" value="SH3_1"/>
    <property type="match status" value="1"/>
</dbReference>
<dbReference type="FunFam" id="1.20.58.60:FF:000043">
    <property type="entry name" value="Spectrin alpha chain, non-erythrocytic 1"/>
    <property type="match status" value="1"/>
</dbReference>
<dbReference type="InterPro" id="IPR011992">
    <property type="entry name" value="EF-hand-dom_pair"/>
</dbReference>
<dbReference type="CDD" id="cd11808">
    <property type="entry name" value="SH3_Alpha_Spectrin"/>
    <property type="match status" value="1"/>
</dbReference>
<feature type="compositionally biased region" description="Pro residues" evidence="16">
    <location>
        <begin position="12"/>
        <end position="24"/>
    </location>
</feature>
<keyword evidence="7" id="KW-0597">Phosphoprotein</keyword>
<dbReference type="InterPro" id="IPR001452">
    <property type="entry name" value="SH3_domain"/>
</dbReference>